<name>A0A1L7XJL3_9HELO</name>
<feature type="signal peptide" evidence="1">
    <location>
        <begin position="1"/>
        <end position="22"/>
    </location>
</feature>
<evidence type="ECO:0008006" key="4">
    <source>
        <dbReference type="Google" id="ProtNLM"/>
    </source>
</evidence>
<protein>
    <recommendedName>
        <fullName evidence="4">C2H2-type domain-containing protein</fullName>
    </recommendedName>
</protein>
<feature type="chain" id="PRO_5012069432" description="C2H2-type domain-containing protein" evidence="1">
    <location>
        <begin position="23"/>
        <end position="533"/>
    </location>
</feature>
<gene>
    <name evidence="2" type="ORF">PAC_15113</name>
</gene>
<keyword evidence="1" id="KW-0732">Signal</keyword>
<sequence>MANSKLTLLLALLLTFVTIGSAFQIDPRTGQILCVNLDYPGVHWCELRVTTQGDAHTIINGNWYNAPIDVYDKACNKIGGAWGVTGHDSIDSELRWTVELDIPFEWSDSNHVNFWYAGRQTTGPGACVTYNGGDSSSGLNDSRYRVSQGCNKDICHIVPEYWCDMVGDRVIAGRWKTRPLFYTELLVEGFNFAILLPSTTSTTTLHYHDPPYRVQLFDTSPNESWGVPQDQGIHDYSGLQSRKPLSLYAAPKPPPVSTPIDTFTQLSELPQELQLKIIGFCDEPTLYVNSGSHILSTFTCPVKVLPNVKRVVVLAQKTALNAGEEPKYLSKIFRGCPDTIASFAAFMRAEFITNNVRSLQYRSTLLRLPSSSWSEQWETIHHPWDRTLVDLPPKRIFSIEARERNNFDGRCIPFTCPHPYCDVRIMQAGDWTKHALAILHDRGINAKNIQPPLSPELHARLHSRMMEFREAKFELDADYILIKDQYNDAGSEERRQIEDEFASQLENDPLYLHRVPARECLTWQLARNSLFRV</sequence>
<dbReference type="OrthoDB" id="5397557at2759"/>
<proteinExistence type="predicted"/>
<reference evidence="2 3" key="1">
    <citation type="submission" date="2016-03" db="EMBL/GenBank/DDBJ databases">
        <authorList>
            <person name="Ploux O."/>
        </authorList>
    </citation>
    <scope>NUCLEOTIDE SEQUENCE [LARGE SCALE GENOMIC DNA]</scope>
    <source>
        <strain evidence="2 3">UAMH 11012</strain>
    </source>
</reference>
<organism evidence="2 3">
    <name type="scientific">Phialocephala subalpina</name>
    <dbReference type="NCBI Taxonomy" id="576137"/>
    <lineage>
        <taxon>Eukaryota</taxon>
        <taxon>Fungi</taxon>
        <taxon>Dikarya</taxon>
        <taxon>Ascomycota</taxon>
        <taxon>Pezizomycotina</taxon>
        <taxon>Leotiomycetes</taxon>
        <taxon>Helotiales</taxon>
        <taxon>Mollisiaceae</taxon>
        <taxon>Phialocephala</taxon>
        <taxon>Phialocephala fortinii species complex</taxon>
    </lineage>
</organism>
<dbReference type="AlphaFoldDB" id="A0A1L7XJL3"/>
<evidence type="ECO:0000313" key="2">
    <source>
        <dbReference type="EMBL" id="CZR65213.1"/>
    </source>
</evidence>
<evidence type="ECO:0000256" key="1">
    <source>
        <dbReference type="SAM" id="SignalP"/>
    </source>
</evidence>
<dbReference type="EMBL" id="FJOG01000029">
    <property type="protein sequence ID" value="CZR65213.1"/>
    <property type="molecule type" value="Genomic_DNA"/>
</dbReference>
<dbReference type="Proteomes" id="UP000184330">
    <property type="component" value="Unassembled WGS sequence"/>
</dbReference>
<accession>A0A1L7XJL3</accession>
<evidence type="ECO:0000313" key="3">
    <source>
        <dbReference type="Proteomes" id="UP000184330"/>
    </source>
</evidence>
<keyword evidence="3" id="KW-1185">Reference proteome</keyword>